<evidence type="ECO:0000256" key="4">
    <source>
        <dbReference type="ARBA" id="ARBA00022692"/>
    </source>
</evidence>
<protein>
    <recommendedName>
        <fullName evidence="9">Protein translocase subunit SecE</fullName>
    </recommendedName>
</protein>
<evidence type="ECO:0000256" key="10">
    <source>
        <dbReference type="SAM" id="MobiDB-lite"/>
    </source>
</evidence>
<gene>
    <name evidence="9" type="primary">secE</name>
    <name evidence="11" type="ORF">FHS23_000187</name>
</gene>
<dbReference type="Proteomes" id="UP000550714">
    <property type="component" value="Unassembled WGS sequence"/>
</dbReference>
<dbReference type="InterPro" id="IPR001901">
    <property type="entry name" value="Translocase_SecE/Sec61-g"/>
</dbReference>
<dbReference type="GO" id="GO:0008320">
    <property type="term" value="F:protein transmembrane transporter activity"/>
    <property type="evidence" value="ECO:0007669"/>
    <property type="project" value="UniProtKB-UniRule"/>
</dbReference>
<dbReference type="HAMAP" id="MF_00422">
    <property type="entry name" value="SecE"/>
    <property type="match status" value="1"/>
</dbReference>
<proteinExistence type="inferred from homology"/>
<evidence type="ECO:0000256" key="8">
    <source>
        <dbReference type="ARBA" id="ARBA00023136"/>
    </source>
</evidence>
<dbReference type="PANTHER" id="PTHR33910:SF1">
    <property type="entry name" value="PROTEIN TRANSLOCASE SUBUNIT SECE"/>
    <property type="match status" value="1"/>
</dbReference>
<dbReference type="GO" id="GO:0065002">
    <property type="term" value="P:intracellular protein transmembrane transport"/>
    <property type="evidence" value="ECO:0007669"/>
    <property type="project" value="UniProtKB-UniRule"/>
</dbReference>
<dbReference type="PROSITE" id="PS01067">
    <property type="entry name" value="SECE_SEC61G"/>
    <property type="match status" value="1"/>
</dbReference>
<evidence type="ECO:0000313" key="12">
    <source>
        <dbReference type="Proteomes" id="UP000550714"/>
    </source>
</evidence>
<dbReference type="NCBIfam" id="TIGR00964">
    <property type="entry name" value="secE_bact"/>
    <property type="match status" value="1"/>
</dbReference>
<keyword evidence="4 9" id="KW-0812">Transmembrane</keyword>
<feature type="compositionally biased region" description="Basic and acidic residues" evidence="10">
    <location>
        <begin position="62"/>
        <end position="79"/>
    </location>
</feature>
<dbReference type="InterPro" id="IPR038379">
    <property type="entry name" value="SecE_sf"/>
</dbReference>
<keyword evidence="2 9" id="KW-0813">Transport</keyword>
<evidence type="ECO:0000256" key="3">
    <source>
        <dbReference type="ARBA" id="ARBA00022475"/>
    </source>
</evidence>
<keyword evidence="8 9" id="KW-0472">Membrane</keyword>
<evidence type="ECO:0000256" key="2">
    <source>
        <dbReference type="ARBA" id="ARBA00022448"/>
    </source>
</evidence>
<keyword evidence="5 9" id="KW-0653">Protein transport</keyword>
<dbReference type="PANTHER" id="PTHR33910">
    <property type="entry name" value="PROTEIN TRANSLOCASE SUBUNIT SECE"/>
    <property type="match status" value="1"/>
</dbReference>
<dbReference type="RefSeq" id="WP_183646245.1">
    <property type="nucleotide sequence ID" value="NZ_JACHWU010000001.1"/>
</dbReference>
<dbReference type="Gene3D" id="1.20.5.1030">
    <property type="entry name" value="Preprotein translocase secy subunit"/>
    <property type="match status" value="1"/>
</dbReference>
<evidence type="ECO:0000256" key="7">
    <source>
        <dbReference type="ARBA" id="ARBA00023010"/>
    </source>
</evidence>
<dbReference type="AlphaFoldDB" id="A0A839RVS3"/>
<accession>A0A839RVS3</accession>
<dbReference type="GO" id="GO:0009306">
    <property type="term" value="P:protein secretion"/>
    <property type="evidence" value="ECO:0007669"/>
    <property type="project" value="UniProtKB-UniRule"/>
</dbReference>
<dbReference type="GO" id="GO:0043952">
    <property type="term" value="P:protein transport by the Sec complex"/>
    <property type="evidence" value="ECO:0007669"/>
    <property type="project" value="UniProtKB-UniRule"/>
</dbReference>
<dbReference type="GO" id="GO:0006605">
    <property type="term" value="P:protein targeting"/>
    <property type="evidence" value="ECO:0007669"/>
    <property type="project" value="UniProtKB-UniRule"/>
</dbReference>
<name>A0A839RVS3_9PSEU</name>
<evidence type="ECO:0000256" key="9">
    <source>
        <dbReference type="HAMAP-Rule" id="MF_00422"/>
    </source>
</evidence>
<comment type="subunit">
    <text evidence="9">Component of the Sec protein translocase complex. Heterotrimer consisting of SecY, SecE and SecG subunits. The heterotrimers can form oligomers, although 1 heterotrimer is thought to be able to translocate proteins. Interacts with the ribosome. Interacts with SecDF, and other proteins may be involved. Interacts with SecA.</text>
</comment>
<evidence type="ECO:0000313" key="11">
    <source>
        <dbReference type="EMBL" id="MBB3049192.1"/>
    </source>
</evidence>
<dbReference type="GO" id="GO:0005886">
    <property type="term" value="C:plasma membrane"/>
    <property type="evidence" value="ECO:0007669"/>
    <property type="project" value="UniProtKB-SubCell"/>
</dbReference>
<comment type="caution">
    <text evidence="11">The sequence shown here is derived from an EMBL/GenBank/DDBJ whole genome shotgun (WGS) entry which is preliminary data.</text>
</comment>
<reference evidence="11 12" key="1">
    <citation type="submission" date="2020-08" db="EMBL/GenBank/DDBJ databases">
        <title>Genomic Encyclopedia of Type Strains, Phase III (KMG-III): the genomes of soil and plant-associated and newly described type strains.</title>
        <authorList>
            <person name="Whitman W."/>
        </authorList>
    </citation>
    <scope>NUCLEOTIDE SEQUENCE [LARGE SCALE GENOMIC DNA]</scope>
    <source>
        <strain evidence="11 12">CECT 8577</strain>
    </source>
</reference>
<organism evidence="11 12">
    <name type="scientific">Prauserella isguenensis</name>
    <dbReference type="NCBI Taxonomy" id="1470180"/>
    <lineage>
        <taxon>Bacteria</taxon>
        <taxon>Bacillati</taxon>
        <taxon>Actinomycetota</taxon>
        <taxon>Actinomycetes</taxon>
        <taxon>Pseudonocardiales</taxon>
        <taxon>Pseudonocardiaceae</taxon>
        <taxon>Prauserella</taxon>
    </lineage>
</organism>
<evidence type="ECO:0000256" key="6">
    <source>
        <dbReference type="ARBA" id="ARBA00022989"/>
    </source>
</evidence>
<comment type="subcellular location">
    <subcellularLocation>
        <location evidence="9">Cell membrane</location>
        <topology evidence="9">Single-pass membrane protein</topology>
    </subcellularLocation>
    <subcellularLocation>
        <location evidence="1">Membrane</location>
    </subcellularLocation>
</comment>
<feature type="region of interest" description="Disordered" evidence="10">
    <location>
        <begin position="1"/>
        <end position="79"/>
    </location>
</feature>
<dbReference type="InterPro" id="IPR005807">
    <property type="entry name" value="SecE_bac"/>
</dbReference>
<comment type="function">
    <text evidence="9">Essential subunit of the Sec protein translocation channel SecYEG. Clamps together the 2 halves of SecY. May contact the channel plug during translocation.</text>
</comment>
<keyword evidence="12" id="KW-1185">Reference proteome</keyword>
<dbReference type="EMBL" id="JACHWU010000001">
    <property type="protein sequence ID" value="MBB3049192.1"/>
    <property type="molecule type" value="Genomic_DNA"/>
</dbReference>
<evidence type="ECO:0000256" key="5">
    <source>
        <dbReference type="ARBA" id="ARBA00022927"/>
    </source>
</evidence>
<keyword evidence="6 9" id="KW-1133">Transmembrane helix</keyword>
<keyword evidence="7 9" id="KW-0811">Translocation</keyword>
<dbReference type="Pfam" id="PF00584">
    <property type="entry name" value="SecE"/>
    <property type="match status" value="1"/>
</dbReference>
<comment type="similarity">
    <text evidence="9">Belongs to the SecE/SEC61-gamma family.</text>
</comment>
<evidence type="ECO:0000256" key="1">
    <source>
        <dbReference type="ARBA" id="ARBA00004370"/>
    </source>
</evidence>
<feature type="transmembrane region" description="Helical" evidence="9">
    <location>
        <begin position="109"/>
        <end position="130"/>
    </location>
</feature>
<sequence length="144" mass="15673">MSEDGEKDPGKEQKSSAPRPNTAAARRERRAAASGTGSDAKAGKSAPQGKAGTGPGKGTTAGKDRPTPKRSGTTKEKTEKHSLFARIVRFLREVWGELRKVIWPTRKQMITYTGVVLVFVAFMIALVYLLDFVFLEGVDFVFGN</sequence>
<keyword evidence="3 9" id="KW-1003">Cell membrane</keyword>